<name>A0AAV5R128_PICKL</name>
<organism evidence="3 4">
    <name type="scientific">Pichia kluyveri</name>
    <name type="common">Yeast</name>
    <dbReference type="NCBI Taxonomy" id="36015"/>
    <lineage>
        <taxon>Eukaryota</taxon>
        <taxon>Fungi</taxon>
        <taxon>Dikarya</taxon>
        <taxon>Ascomycota</taxon>
        <taxon>Saccharomycotina</taxon>
        <taxon>Pichiomycetes</taxon>
        <taxon>Pichiales</taxon>
        <taxon>Pichiaceae</taxon>
        <taxon>Pichia</taxon>
    </lineage>
</organism>
<evidence type="ECO:0000256" key="2">
    <source>
        <dbReference type="SAM" id="MobiDB-lite"/>
    </source>
</evidence>
<keyword evidence="4" id="KW-1185">Reference proteome</keyword>
<keyword evidence="1" id="KW-0175">Coiled coil</keyword>
<dbReference type="Proteomes" id="UP001378960">
    <property type="component" value="Unassembled WGS sequence"/>
</dbReference>
<feature type="region of interest" description="Disordered" evidence="2">
    <location>
        <begin position="1"/>
        <end position="60"/>
    </location>
</feature>
<dbReference type="AlphaFoldDB" id="A0AAV5R128"/>
<evidence type="ECO:0008006" key="5">
    <source>
        <dbReference type="Google" id="ProtNLM"/>
    </source>
</evidence>
<feature type="coiled-coil region" evidence="1">
    <location>
        <begin position="137"/>
        <end position="311"/>
    </location>
</feature>
<evidence type="ECO:0000256" key="1">
    <source>
        <dbReference type="SAM" id="Coils"/>
    </source>
</evidence>
<gene>
    <name evidence="3" type="ORF">DAPK24_017240</name>
</gene>
<feature type="compositionally biased region" description="Low complexity" evidence="2">
    <location>
        <begin position="18"/>
        <end position="40"/>
    </location>
</feature>
<accession>A0AAV5R128</accession>
<evidence type="ECO:0000313" key="3">
    <source>
        <dbReference type="EMBL" id="GMM45149.1"/>
    </source>
</evidence>
<proteinExistence type="predicted"/>
<evidence type="ECO:0000313" key="4">
    <source>
        <dbReference type="Proteomes" id="UP001378960"/>
    </source>
</evidence>
<protein>
    <recommendedName>
        <fullName evidence="5">Spindle pole body-associated protein Vik1/Cik1 microtubule binding domain-containing protein</fullName>
    </recommendedName>
</protein>
<sequence length="546" mass="63201">MNNRRRSLIPKPKSTTELSNSRNSSPLSTPSNSPKKSNSNIHTISPSRLPLPNKKRSTSSSLDNYLDTLQSHLSADINAERIALSTLLHQIDERLIQYNQLCKNLKTLQKNEIKLNNSIIEYEIGIPLKNSILLQETEKMSIEIAEIEEKIEFQKSNLIKQFNKKEEKIKETFQELVNDANNDDKETIAERESKLENLQLKKKDLLTKIEQAKNHMNDELYEYKTSLSKEIDENNENLSIESDQLTDELNKLKSKYDSLQSTYTEIKNKDETAESKINSIGSDIINKKKQIDELKYKLLDMKNLINHLQTDVFNASKLYTDFQDNEYTSTKSEWIESKRLYENEKSKRIKIEIQIREMSGIPTIIILKNEQNKSLIKSKLNEFIKEDNYDWKLEFNTELEALLDGISFSLLICNELEISDISQSIIDHLQTTINKYDKFNAFTPTLQIVNSTKISELLTNITIPEDIEIIGIHIIMENTTFNTKRQSVLLISHIANPSQLSSLQHIYTSLPCLTVCENISDKWIDEMQLLASVKPVRFRQSYSLLN</sequence>
<dbReference type="EMBL" id="BTGB01000002">
    <property type="protein sequence ID" value="GMM45149.1"/>
    <property type="molecule type" value="Genomic_DNA"/>
</dbReference>
<comment type="caution">
    <text evidence="3">The sequence shown here is derived from an EMBL/GenBank/DDBJ whole genome shotgun (WGS) entry which is preliminary data.</text>
</comment>
<reference evidence="3 4" key="1">
    <citation type="journal article" date="2023" name="Elife">
        <title>Identification of key yeast species and microbe-microbe interactions impacting larval growth of Drosophila in the wild.</title>
        <authorList>
            <person name="Mure A."/>
            <person name="Sugiura Y."/>
            <person name="Maeda R."/>
            <person name="Honda K."/>
            <person name="Sakurai N."/>
            <person name="Takahashi Y."/>
            <person name="Watada M."/>
            <person name="Katoh T."/>
            <person name="Gotoh A."/>
            <person name="Gotoh Y."/>
            <person name="Taniguchi I."/>
            <person name="Nakamura K."/>
            <person name="Hayashi T."/>
            <person name="Katayama T."/>
            <person name="Uemura T."/>
            <person name="Hattori Y."/>
        </authorList>
    </citation>
    <scope>NUCLEOTIDE SEQUENCE [LARGE SCALE GENOMIC DNA]</scope>
    <source>
        <strain evidence="3 4">PK-24</strain>
    </source>
</reference>